<dbReference type="InterPro" id="IPR011013">
    <property type="entry name" value="Gal_mutarotase_sf_dom"/>
</dbReference>
<dbReference type="OrthoDB" id="9795355at2"/>
<dbReference type="Proteomes" id="UP000002384">
    <property type="component" value="Chromosome"/>
</dbReference>
<comment type="similarity">
    <text evidence="2 4">Belongs to the glucose-6-phosphate 1-epimerase family.</text>
</comment>
<dbReference type="STRING" id="65393.PCC7424_2139"/>
<name>B7KG95_GLOC7</name>
<evidence type="ECO:0000256" key="4">
    <source>
        <dbReference type="PIRNR" id="PIRNR016020"/>
    </source>
</evidence>
<dbReference type="EMBL" id="CP001291">
    <property type="protein sequence ID" value="ACK70566.1"/>
    <property type="molecule type" value="Genomic_DNA"/>
</dbReference>
<dbReference type="PANTHER" id="PTHR11122">
    <property type="entry name" value="APOSPORY-ASSOCIATED PROTEIN C-RELATED"/>
    <property type="match status" value="1"/>
</dbReference>
<dbReference type="Pfam" id="PF01263">
    <property type="entry name" value="Aldose_epim"/>
    <property type="match status" value="1"/>
</dbReference>
<dbReference type="eggNOG" id="COG0676">
    <property type="taxonomic scope" value="Bacteria"/>
</dbReference>
<dbReference type="HOGENOM" id="CLU_048345_4_0_3"/>
<dbReference type="AlphaFoldDB" id="B7KG95"/>
<dbReference type="GO" id="GO:0047938">
    <property type="term" value="F:glucose-6-phosphate 1-epimerase activity"/>
    <property type="evidence" value="ECO:0007669"/>
    <property type="project" value="UniProtKB-UniRule"/>
</dbReference>
<keyword evidence="3 4" id="KW-0413">Isomerase</keyword>
<dbReference type="EC" id="5.1.3.15" evidence="4"/>
<dbReference type="CDD" id="cd09020">
    <property type="entry name" value="D-hex-6-P-epi_like"/>
    <property type="match status" value="1"/>
</dbReference>
<sequence length="300" mass="33330">MNIEQLNQNYAIEPHIKFIEHKSGFPLIEIDNTTAKAVISVYGGQVLSFQPKSHSDDLLFVSNKAYYQQGKAIKGGVPICWPWFGPDPDSKGRPSHGFVRNRLSKVAQTQALSEETTKIILSLSDTPDTREIWAHPFELSLSLTIGSSLTLELVTRNLCEQAVSITQGFHTYFKVGDINQVQVLGLDNTNYFDKVDGGQQKLQTGSVTIDSEVDRIYTSVGEKLTIEDPSLGRRLCITSTGSKSAVVWNPWEKISLQMGDLEDDDYKRFLCVETVNAATDVINIPSGGEYKLMANYTVES</sequence>
<dbReference type="SUPFAM" id="SSF74650">
    <property type="entry name" value="Galactose mutarotase-like"/>
    <property type="match status" value="1"/>
</dbReference>
<dbReference type="InterPro" id="IPR008183">
    <property type="entry name" value="Aldose_1/G6P_1-epimerase"/>
</dbReference>
<reference evidence="7" key="1">
    <citation type="journal article" date="2011" name="MBio">
        <title>Novel metabolic attributes of the genus Cyanothece, comprising a group of unicellular nitrogen-fixing Cyanobacteria.</title>
        <authorList>
            <person name="Bandyopadhyay A."/>
            <person name="Elvitigala T."/>
            <person name="Welsh E."/>
            <person name="Stockel J."/>
            <person name="Liberton M."/>
            <person name="Min H."/>
            <person name="Sherman L.A."/>
            <person name="Pakrasi H.B."/>
        </authorList>
    </citation>
    <scope>NUCLEOTIDE SEQUENCE [LARGE SCALE GENOMIC DNA]</scope>
    <source>
        <strain evidence="7">PCC 7424</strain>
    </source>
</reference>
<dbReference type="PANTHER" id="PTHR11122:SF13">
    <property type="entry name" value="GLUCOSE-6-PHOSPHATE 1-EPIMERASE"/>
    <property type="match status" value="1"/>
</dbReference>
<evidence type="ECO:0000256" key="2">
    <source>
        <dbReference type="ARBA" id="ARBA00005866"/>
    </source>
</evidence>
<evidence type="ECO:0000256" key="3">
    <source>
        <dbReference type="ARBA" id="ARBA00023235"/>
    </source>
</evidence>
<keyword evidence="7" id="KW-1185">Reference proteome</keyword>
<dbReference type="Gene3D" id="2.70.98.10">
    <property type="match status" value="1"/>
</dbReference>
<dbReference type="GO" id="GO:0030246">
    <property type="term" value="F:carbohydrate binding"/>
    <property type="evidence" value="ECO:0007669"/>
    <property type="project" value="UniProtKB-UniRule"/>
</dbReference>
<comment type="catalytic activity">
    <reaction evidence="1">
        <text>alpha-D-glucose 6-phosphate = beta-D-glucose 6-phosphate</text>
        <dbReference type="Rhea" id="RHEA:16249"/>
        <dbReference type="ChEBI" id="CHEBI:58225"/>
        <dbReference type="ChEBI" id="CHEBI:58247"/>
        <dbReference type="EC" id="5.1.3.15"/>
    </reaction>
</comment>
<accession>B7KG95</accession>
<evidence type="ECO:0000313" key="6">
    <source>
        <dbReference type="EMBL" id="ACK70566.1"/>
    </source>
</evidence>
<dbReference type="InterPro" id="IPR025532">
    <property type="entry name" value="G6P_1-epimerase"/>
</dbReference>
<gene>
    <name evidence="6" type="ordered locus">PCC7424_2139</name>
</gene>
<organism evidence="6 7">
    <name type="scientific">Gloeothece citriformis (strain PCC 7424)</name>
    <name type="common">Cyanothece sp. (strain PCC 7424)</name>
    <dbReference type="NCBI Taxonomy" id="65393"/>
    <lineage>
        <taxon>Bacteria</taxon>
        <taxon>Bacillati</taxon>
        <taxon>Cyanobacteriota</taxon>
        <taxon>Cyanophyceae</taxon>
        <taxon>Oscillatoriophycideae</taxon>
        <taxon>Chroococcales</taxon>
        <taxon>Aphanothecaceae</taxon>
        <taxon>Gloeothece</taxon>
        <taxon>Gloeothece citriformis</taxon>
    </lineage>
</organism>
<dbReference type="RefSeq" id="WP_015954172.1">
    <property type="nucleotide sequence ID" value="NC_011729.1"/>
</dbReference>
<dbReference type="PIRSF" id="PIRSF016020">
    <property type="entry name" value="PHexose_mutarotase"/>
    <property type="match status" value="1"/>
</dbReference>
<evidence type="ECO:0000256" key="1">
    <source>
        <dbReference type="ARBA" id="ARBA00001096"/>
    </source>
</evidence>
<feature type="active site" evidence="5">
    <location>
        <position position="170"/>
    </location>
</feature>
<proteinExistence type="inferred from homology"/>
<dbReference type="KEGG" id="cyc:PCC7424_2139"/>
<dbReference type="InterPro" id="IPR014718">
    <property type="entry name" value="GH-type_carb-bd"/>
</dbReference>
<dbReference type="GO" id="GO:0005975">
    <property type="term" value="P:carbohydrate metabolic process"/>
    <property type="evidence" value="ECO:0007669"/>
    <property type="project" value="InterPro"/>
</dbReference>
<feature type="active site" evidence="5">
    <location>
        <position position="273"/>
    </location>
</feature>
<evidence type="ECO:0000256" key="5">
    <source>
        <dbReference type="PIRSR" id="PIRSR016020-1"/>
    </source>
</evidence>
<protein>
    <recommendedName>
        <fullName evidence="4">Putative glucose-6-phosphate 1-epimerase</fullName>
        <ecNumber evidence="4">5.1.3.15</ecNumber>
    </recommendedName>
</protein>
<evidence type="ECO:0000313" key="7">
    <source>
        <dbReference type="Proteomes" id="UP000002384"/>
    </source>
</evidence>